<evidence type="ECO:0000313" key="2">
    <source>
        <dbReference type="Proteomes" id="UP001055879"/>
    </source>
</evidence>
<name>A0ACB9EFH0_ARCLA</name>
<organism evidence="1 2">
    <name type="scientific">Arctium lappa</name>
    <name type="common">Greater burdock</name>
    <name type="synonym">Lappa major</name>
    <dbReference type="NCBI Taxonomy" id="4217"/>
    <lineage>
        <taxon>Eukaryota</taxon>
        <taxon>Viridiplantae</taxon>
        <taxon>Streptophyta</taxon>
        <taxon>Embryophyta</taxon>
        <taxon>Tracheophyta</taxon>
        <taxon>Spermatophyta</taxon>
        <taxon>Magnoliopsida</taxon>
        <taxon>eudicotyledons</taxon>
        <taxon>Gunneridae</taxon>
        <taxon>Pentapetalae</taxon>
        <taxon>asterids</taxon>
        <taxon>campanulids</taxon>
        <taxon>Asterales</taxon>
        <taxon>Asteraceae</taxon>
        <taxon>Carduoideae</taxon>
        <taxon>Cardueae</taxon>
        <taxon>Arctiinae</taxon>
        <taxon>Arctium</taxon>
    </lineage>
</organism>
<accession>A0ACB9EFH0</accession>
<reference evidence="2" key="1">
    <citation type="journal article" date="2022" name="Mol. Ecol. Resour.">
        <title>The genomes of chicory, endive, great burdock and yacon provide insights into Asteraceae palaeo-polyploidization history and plant inulin production.</title>
        <authorList>
            <person name="Fan W."/>
            <person name="Wang S."/>
            <person name="Wang H."/>
            <person name="Wang A."/>
            <person name="Jiang F."/>
            <person name="Liu H."/>
            <person name="Zhao H."/>
            <person name="Xu D."/>
            <person name="Zhang Y."/>
        </authorList>
    </citation>
    <scope>NUCLEOTIDE SEQUENCE [LARGE SCALE GENOMIC DNA]</scope>
    <source>
        <strain evidence="2">cv. Niubang</strain>
    </source>
</reference>
<sequence length="186" mass="20724">MYADLYSNNRTEFIEVMLEESGVDSWTAFIERVLACYCEETHLLEKQLVALITPFKFPLEIPVLQLMGALFMGNKPILKVDSKGYPTVSIEYNKAIDKARRKLRGFIADKKWAPLMLCLAWHSAGTYDVKTKTGGPFVTMRHKVELGHAANNGLGIALAGVVAAEITRGPDVSFHPGRVVSIFICY</sequence>
<dbReference type="Proteomes" id="UP001055879">
    <property type="component" value="Linkage Group LG02"/>
</dbReference>
<reference evidence="1 2" key="2">
    <citation type="journal article" date="2022" name="Mol. Ecol. Resour.">
        <title>The genomes of chicory, endive, great burdock and yacon provide insights into Asteraceae paleo-polyploidization history and plant inulin production.</title>
        <authorList>
            <person name="Fan W."/>
            <person name="Wang S."/>
            <person name="Wang H."/>
            <person name="Wang A."/>
            <person name="Jiang F."/>
            <person name="Liu H."/>
            <person name="Zhao H."/>
            <person name="Xu D."/>
            <person name="Zhang Y."/>
        </authorList>
    </citation>
    <scope>NUCLEOTIDE SEQUENCE [LARGE SCALE GENOMIC DNA]</scope>
    <source>
        <strain evidence="2">cv. Niubang</strain>
    </source>
</reference>
<dbReference type="EMBL" id="CM042048">
    <property type="protein sequence ID" value="KAI3757567.1"/>
    <property type="molecule type" value="Genomic_DNA"/>
</dbReference>
<comment type="caution">
    <text evidence="1">The sequence shown here is derived from an EMBL/GenBank/DDBJ whole genome shotgun (WGS) entry which is preliminary data.</text>
</comment>
<protein>
    <submittedName>
        <fullName evidence="1">Uncharacterized protein</fullName>
    </submittedName>
</protein>
<keyword evidence="2" id="KW-1185">Reference proteome</keyword>
<gene>
    <name evidence="1" type="ORF">L6452_05108</name>
</gene>
<proteinExistence type="predicted"/>
<evidence type="ECO:0000313" key="1">
    <source>
        <dbReference type="EMBL" id="KAI3757567.1"/>
    </source>
</evidence>